<sequence length="73" mass="8689">EELDEYLKMFRKRYQLEEVLDHMERMQNLKVLIIGDTILDEYQIASTLGKSSKDPILALKYQSHELYAGARWL</sequence>
<keyword evidence="1" id="KW-0808">Transferase</keyword>
<dbReference type="Gene3D" id="3.40.1190.20">
    <property type="match status" value="1"/>
</dbReference>
<keyword evidence="1" id="KW-0548">Nucleotidyltransferase</keyword>
<name>A0ABQ5KE73_9EUKA</name>
<organism evidence="1 2">
    <name type="scientific">Aduncisulcus paluster</name>
    <dbReference type="NCBI Taxonomy" id="2918883"/>
    <lineage>
        <taxon>Eukaryota</taxon>
        <taxon>Metamonada</taxon>
        <taxon>Carpediemonas-like organisms</taxon>
        <taxon>Aduncisulcus</taxon>
    </lineage>
</organism>
<comment type="caution">
    <text evidence="1">The sequence shown here is derived from an EMBL/GenBank/DDBJ whole genome shotgun (WGS) entry which is preliminary data.</text>
</comment>
<keyword evidence="2" id="KW-1185">Reference proteome</keyword>
<accession>A0ABQ5KE73</accession>
<gene>
    <name evidence="1" type="ORF">ADUPG1_001728</name>
</gene>
<dbReference type="Proteomes" id="UP001057375">
    <property type="component" value="Unassembled WGS sequence"/>
</dbReference>
<protein>
    <submittedName>
        <fullName evidence="1">Adenylyltransferase/cytidyltransferase family protein</fullName>
    </submittedName>
</protein>
<dbReference type="EMBL" id="BQXS01001616">
    <property type="protein sequence ID" value="GKT30851.1"/>
    <property type="molecule type" value="Genomic_DNA"/>
</dbReference>
<evidence type="ECO:0000313" key="2">
    <source>
        <dbReference type="Proteomes" id="UP001057375"/>
    </source>
</evidence>
<dbReference type="GO" id="GO:0016779">
    <property type="term" value="F:nucleotidyltransferase activity"/>
    <property type="evidence" value="ECO:0007669"/>
    <property type="project" value="UniProtKB-KW"/>
</dbReference>
<evidence type="ECO:0000313" key="1">
    <source>
        <dbReference type="EMBL" id="GKT30851.1"/>
    </source>
</evidence>
<feature type="non-terminal residue" evidence="1">
    <location>
        <position position="1"/>
    </location>
</feature>
<dbReference type="InterPro" id="IPR029056">
    <property type="entry name" value="Ribokinase-like"/>
</dbReference>
<proteinExistence type="predicted"/>
<reference evidence="1" key="1">
    <citation type="submission" date="2022-03" db="EMBL/GenBank/DDBJ databases">
        <title>Draft genome sequence of Aduncisulcus paluster, a free-living microaerophilic Fornicata.</title>
        <authorList>
            <person name="Yuyama I."/>
            <person name="Kume K."/>
            <person name="Tamura T."/>
            <person name="Inagaki Y."/>
            <person name="Hashimoto T."/>
        </authorList>
    </citation>
    <scope>NUCLEOTIDE SEQUENCE</scope>
    <source>
        <strain evidence="1">NY0171</strain>
    </source>
</reference>